<gene>
    <name evidence="1" type="ORF">SAMN02745202_01204</name>
</gene>
<dbReference type="Proteomes" id="UP000190065">
    <property type="component" value="Unassembled WGS sequence"/>
</dbReference>
<proteinExistence type="predicted"/>
<dbReference type="EMBL" id="FUXK01000011">
    <property type="protein sequence ID" value="SJZ82837.1"/>
    <property type="molecule type" value="Genomic_DNA"/>
</dbReference>
<reference evidence="1 2" key="1">
    <citation type="submission" date="2017-02" db="EMBL/GenBank/DDBJ databases">
        <authorList>
            <person name="Peterson S.W."/>
        </authorList>
    </citation>
    <scope>NUCLEOTIDE SEQUENCE [LARGE SCALE GENOMIC DNA]</scope>
    <source>
        <strain evidence="1 2">ATCC 43324</strain>
    </source>
</reference>
<sequence>MGASALIFSVMMPCKGHKKRVPNFGNDCFSHFCGFPMLGTTIFDVFACSQHWEQLFFSFLGVPDIGNDDFCHFQLFPRSGTTFLTHFVRSRGRERLF</sequence>
<evidence type="ECO:0000313" key="1">
    <source>
        <dbReference type="EMBL" id="SJZ82837.1"/>
    </source>
</evidence>
<evidence type="ECO:0000313" key="2">
    <source>
        <dbReference type="Proteomes" id="UP000190065"/>
    </source>
</evidence>
<dbReference type="STRING" id="28136.SAMN02745202_01204"/>
<name>A0A1T4NUP0_9BACT</name>
<dbReference type="AlphaFoldDB" id="A0A1T4NUP0"/>
<accession>A0A1T4NUP0</accession>
<protein>
    <submittedName>
        <fullName evidence="1">Uncharacterized protein</fullName>
    </submittedName>
</protein>
<organism evidence="1 2">
    <name type="scientific">Segatella oulorum</name>
    <dbReference type="NCBI Taxonomy" id="28136"/>
    <lineage>
        <taxon>Bacteria</taxon>
        <taxon>Pseudomonadati</taxon>
        <taxon>Bacteroidota</taxon>
        <taxon>Bacteroidia</taxon>
        <taxon>Bacteroidales</taxon>
        <taxon>Prevotellaceae</taxon>
        <taxon>Segatella</taxon>
    </lineage>
</organism>